<gene>
    <name evidence="3" type="ORF">G8E03_11005</name>
</gene>
<accession>A0A6G7VMM1</accession>
<name>A0A6G7VMM1_9RHOB</name>
<dbReference type="PANTHER" id="PTHR11091">
    <property type="entry name" value="OXIDOREDUCTASE-RELATED"/>
    <property type="match status" value="1"/>
</dbReference>
<evidence type="ECO:0000256" key="1">
    <source>
        <dbReference type="ARBA" id="ARBA00006056"/>
    </source>
</evidence>
<organism evidence="3 4">
    <name type="scientific">Pontivivens nitratireducens</name>
    <dbReference type="NCBI Taxonomy" id="2758038"/>
    <lineage>
        <taxon>Bacteria</taxon>
        <taxon>Pseudomonadati</taxon>
        <taxon>Pseudomonadota</taxon>
        <taxon>Alphaproteobacteria</taxon>
        <taxon>Rhodobacterales</taxon>
        <taxon>Paracoccaceae</taxon>
        <taxon>Pontivivens</taxon>
    </lineage>
</organism>
<dbReference type="EMBL" id="CP049811">
    <property type="protein sequence ID" value="QIK41254.1"/>
    <property type="molecule type" value="Genomic_DNA"/>
</dbReference>
<dbReference type="RefSeq" id="WP_166191665.1">
    <property type="nucleotide sequence ID" value="NZ_CP049811.1"/>
</dbReference>
<dbReference type="InterPro" id="IPR036111">
    <property type="entry name" value="Mal/L-sulfo/L-lacto_DH-like_sf"/>
</dbReference>
<dbReference type="Pfam" id="PF02615">
    <property type="entry name" value="Ldh_2"/>
    <property type="match status" value="1"/>
</dbReference>
<dbReference type="Proteomes" id="UP000500791">
    <property type="component" value="Chromosome"/>
</dbReference>
<dbReference type="SUPFAM" id="SSF89733">
    <property type="entry name" value="L-sulfolactate dehydrogenase-like"/>
    <property type="match status" value="1"/>
</dbReference>
<comment type="similarity">
    <text evidence="1">Belongs to the LDH2/MDH2 oxidoreductase family.</text>
</comment>
<sequence length="336" mass="34126">MTTETLTLMQAEALATAALIASDTSPENAASTARALIRAEADGQRGHGLSRVPTYAAQAAVGKVRGHVTPVIEDVKPGVFRVDARHGFAYPAFDLALPELTLRTGAQGIAVVAVRRSHHFGVAGHHCEALARQGLIAFVYGNAPRSMAPWGAAKPMLGTNPIAFAAPMAGAPLVIDMATTTVARGKILAAREAGQKSIPQGWALDPDGQPTTDPVAALAGTVAPMGGAKGAALALMVEVMSACLVGAALGAEASSLLNAEGAAPDLGQVVIALDPGPISGGAFDDRIAALAMLYDQMEGARLPGSRRLAAREAAARDGVEVDSTLLSKIRAIAGQG</sequence>
<dbReference type="AlphaFoldDB" id="A0A6G7VMM1"/>
<reference evidence="3 4" key="1">
    <citation type="submission" date="2020-03" db="EMBL/GenBank/DDBJ databases">
        <title>Complete genome sequence of Monaibacterium sp. ALG8 with diverse plasmids.</title>
        <authorList>
            <person name="Sun C."/>
        </authorList>
    </citation>
    <scope>NUCLEOTIDE SEQUENCE [LARGE SCALE GENOMIC DNA]</scope>
    <source>
        <strain evidence="3 4">ALG8</strain>
    </source>
</reference>
<proteinExistence type="inferred from homology"/>
<dbReference type="KEGG" id="mon:G8E03_11005"/>
<dbReference type="Gene3D" id="1.10.1530.10">
    <property type="match status" value="1"/>
</dbReference>
<protein>
    <submittedName>
        <fullName evidence="3">Ldh family oxidoreductase</fullName>
    </submittedName>
</protein>
<evidence type="ECO:0000256" key="2">
    <source>
        <dbReference type="ARBA" id="ARBA00023002"/>
    </source>
</evidence>
<dbReference type="InterPro" id="IPR043144">
    <property type="entry name" value="Mal/L-sulf/L-lact_DH-like_ah"/>
</dbReference>
<dbReference type="PANTHER" id="PTHR11091:SF0">
    <property type="entry name" value="MALATE DEHYDROGENASE"/>
    <property type="match status" value="1"/>
</dbReference>
<evidence type="ECO:0000313" key="3">
    <source>
        <dbReference type="EMBL" id="QIK41254.1"/>
    </source>
</evidence>
<keyword evidence="2" id="KW-0560">Oxidoreductase</keyword>
<evidence type="ECO:0000313" key="4">
    <source>
        <dbReference type="Proteomes" id="UP000500791"/>
    </source>
</evidence>
<keyword evidence="4" id="KW-1185">Reference proteome</keyword>
<dbReference type="InterPro" id="IPR003767">
    <property type="entry name" value="Malate/L-lactate_DH-like"/>
</dbReference>
<dbReference type="GO" id="GO:0016491">
    <property type="term" value="F:oxidoreductase activity"/>
    <property type="evidence" value="ECO:0007669"/>
    <property type="project" value="UniProtKB-KW"/>
</dbReference>
<dbReference type="InterPro" id="IPR043143">
    <property type="entry name" value="Mal/L-sulf/L-lact_DH-like_NADP"/>
</dbReference>
<dbReference type="Gene3D" id="3.30.1370.60">
    <property type="entry name" value="Hypothetical oxidoreductase yiak, domain 2"/>
    <property type="match status" value="1"/>
</dbReference>